<proteinExistence type="predicted"/>
<accession>A0A7C9M3T3</accession>
<protein>
    <submittedName>
        <fullName evidence="1">Uncharacterized protein</fullName>
    </submittedName>
</protein>
<gene>
    <name evidence="1" type="ORF">GN331_10550</name>
</gene>
<evidence type="ECO:0000313" key="1">
    <source>
        <dbReference type="EMBL" id="MUV14646.1"/>
    </source>
</evidence>
<organism evidence="1 2">
    <name type="scientific">Noviluteimonas gilva</name>
    <dbReference type="NCBI Taxonomy" id="2682097"/>
    <lineage>
        <taxon>Bacteria</taxon>
        <taxon>Pseudomonadati</taxon>
        <taxon>Pseudomonadota</taxon>
        <taxon>Gammaproteobacteria</taxon>
        <taxon>Lysobacterales</taxon>
        <taxon>Lysobacteraceae</taxon>
        <taxon>Noviluteimonas</taxon>
    </lineage>
</organism>
<evidence type="ECO:0000313" key="2">
    <source>
        <dbReference type="Proteomes" id="UP000479692"/>
    </source>
</evidence>
<dbReference type="Proteomes" id="UP000479692">
    <property type="component" value="Unassembled WGS sequence"/>
</dbReference>
<reference evidence="1 2" key="1">
    <citation type="submission" date="2019-12" db="EMBL/GenBank/DDBJ databases">
        <authorList>
            <person name="Xu J."/>
        </authorList>
    </citation>
    <scope>NUCLEOTIDE SEQUENCE [LARGE SCALE GENOMIC DNA]</scope>
    <source>
        <strain evidence="1 2">HX-5-24</strain>
    </source>
</reference>
<comment type="caution">
    <text evidence="1">The sequence shown here is derived from an EMBL/GenBank/DDBJ whole genome shotgun (WGS) entry which is preliminary data.</text>
</comment>
<keyword evidence="2" id="KW-1185">Reference proteome</keyword>
<dbReference type="EMBL" id="WOXT01000002">
    <property type="protein sequence ID" value="MUV14646.1"/>
    <property type="molecule type" value="Genomic_DNA"/>
</dbReference>
<sequence>MLDHALRAYFEEDDGSLPEVDIAFASDAGLLQAFDLLYSLSSANVASGEAHIHEREQARDRRFEGPEDARRMLAGQVDPFHVLLADIDVAGQRIPDLGVFVFPGRLCLDYRMGQAWTDARIDALLQLLVQLEALGGRVSVPGWEDSGEDEFRKAIEAL</sequence>
<dbReference type="RefSeq" id="WP_156641938.1">
    <property type="nucleotide sequence ID" value="NZ_WOXT01000002.1"/>
</dbReference>
<name>A0A7C9M3T3_9GAMM</name>
<dbReference type="AlphaFoldDB" id="A0A7C9M3T3"/>